<sequence>MNKVIPLLLVMCLLGCSKALDLQLEPEVKVFFSDDAKKNIHLTQQDKAYIVLSEWLHENKANWLVTSGRYPGGVYIKSGEYGIQVTESKVVIYSTLGKKPKAIYVQEIKNGELSTILELAK</sequence>
<comment type="caution">
    <text evidence="2">The sequence shown here is derived from an EMBL/GenBank/DDBJ whole genome shotgun (WGS) entry which is preliminary data.</text>
</comment>
<protein>
    <recommendedName>
        <fullName evidence="4">Lipoprotein</fullName>
    </recommendedName>
</protein>
<proteinExistence type="predicted"/>
<gene>
    <name evidence="2" type="ORF">HII17_18080</name>
</gene>
<evidence type="ECO:0000313" key="2">
    <source>
        <dbReference type="EMBL" id="NMP33459.1"/>
    </source>
</evidence>
<reference evidence="2 3" key="1">
    <citation type="submission" date="2020-04" db="EMBL/GenBank/DDBJ databases">
        <title>Thalassotalea sp. M1531, isolated from the surface of marine red alga.</title>
        <authorList>
            <person name="Pang L."/>
            <person name="Lu D.-C."/>
        </authorList>
    </citation>
    <scope>NUCLEOTIDE SEQUENCE [LARGE SCALE GENOMIC DNA]</scope>
    <source>
        <strain evidence="2 3">M1531</strain>
    </source>
</reference>
<feature type="signal peptide" evidence="1">
    <location>
        <begin position="1"/>
        <end position="19"/>
    </location>
</feature>
<evidence type="ECO:0000256" key="1">
    <source>
        <dbReference type="SAM" id="SignalP"/>
    </source>
</evidence>
<keyword evidence="3" id="KW-1185">Reference proteome</keyword>
<organism evidence="2 3">
    <name type="scientific">Thalassotalea algicola</name>
    <dbReference type="NCBI Taxonomy" id="2716224"/>
    <lineage>
        <taxon>Bacteria</taxon>
        <taxon>Pseudomonadati</taxon>
        <taxon>Pseudomonadota</taxon>
        <taxon>Gammaproteobacteria</taxon>
        <taxon>Alteromonadales</taxon>
        <taxon>Colwelliaceae</taxon>
        <taxon>Thalassotalea</taxon>
    </lineage>
</organism>
<dbReference type="RefSeq" id="WP_169076779.1">
    <property type="nucleotide sequence ID" value="NZ_JABBXH010000009.1"/>
</dbReference>
<dbReference type="AlphaFoldDB" id="A0A7Y0LFB1"/>
<name>A0A7Y0LFB1_9GAMM</name>
<feature type="chain" id="PRO_5030679463" description="Lipoprotein" evidence="1">
    <location>
        <begin position="20"/>
        <end position="121"/>
    </location>
</feature>
<evidence type="ECO:0008006" key="4">
    <source>
        <dbReference type="Google" id="ProtNLM"/>
    </source>
</evidence>
<keyword evidence="1" id="KW-0732">Signal</keyword>
<evidence type="ECO:0000313" key="3">
    <source>
        <dbReference type="Proteomes" id="UP000568664"/>
    </source>
</evidence>
<dbReference type="EMBL" id="JABBXH010000009">
    <property type="protein sequence ID" value="NMP33459.1"/>
    <property type="molecule type" value="Genomic_DNA"/>
</dbReference>
<dbReference type="Proteomes" id="UP000568664">
    <property type="component" value="Unassembled WGS sequence"/>
</dbReference>
<accession>A0A7Y0LFB1</accession>